<dbReference type="AlphaFoldDB" id="W6Y158"/>
<dbReference type="EMBL" id="KI964667">
    <property type="protein sequence ID" value="EUC31320.1"/>
    <property type="molecule type" value="Genomic_DNA"/>
</dbReference>
<gene>
    <name evidence="2" type="ORF">COCCADRAFT_101570</name>
</gene>
<evidence type="ECO:0000313" key="3">
    <source>
        <dbReference type="Proteomes" id="UP000053841"/>
    </source>
</evidence>
<dbReference type="HOGENOM" id="CLU_2721853_0_0_1"/>
<protein>
    <submittedName>
        <fullName evidence="2">Uncharacterized protein</fullName>
    </submittedName>
</protein>
<dbReference type="KEGG" id="bze:COCCADRAFT_101570"/>
<dbReference type="Proteomes" id="UP000053841">
    <property type="component" value="Unassembled WGS sequence"/>
</dbReference>
<organism evidence="2 3">
    <name type="scientific">Cochliobolus carbonum (strain 26-R-13)</name>
    <name type="common">Maize leaf spot fungus</name>
    <name type="synonym">Bipolaris zeicola</name>
    <dbReference type="NCBI Taxonomy" id="930089"/>
    <lineage>
        <taxon>Eukaryota</taxon>
        <taxon>Fungi</taxon>
        <taxon>Dikarya</taxon>
        <taxon>Ascomycota</taxon>
        <taxon>Pezizomycotina</taxon>
        <taxon>Dothideomycetes</taxon>
        <taxon>Pleosporomycetidae</taxon>
        <taxon>Pleosporales</taxon>
        <taxon>Pleosporineae</taxon>
        <taxon>Pleosporaceae</taxon>
        <taxon>Bipolaris</taxon>
    </lineage>
</organism>
<evidence type="ECO:0000313" key="2">
    <source>
        <dbReference type="EMBL" id="EUC31320.1"/>
    </source>
</evidence>
<dbReference type="RefSeq" id="XP_007714386.1">
    <property type="nucleotide sequence ID" value="XM_007716196.1"/>
</dbReference>
<accession>W6Y158</accession>
<feature type="region of interest" description="Disordered" evidence="1">
    <location>
        <begin position="1"/>
        <end position="41"/>
    </location>
</feature>
<keyword evidence="3" id="KW-1185">Reference proteome</keyword>
<sequence length="72" mass="8051">MSPRADADFSSLPQHNAQHHYSGPTWPASRTGPRSPLLFRPASTRARRDVMLVKGGTSLAWARRRGWVPVWG</sequence>
<name>W6Y158_COCC2</name>
<dbReference type="GeneID" id="19142387"/>
<evidence type="ECO:0000256" key="1">
    <source>
        <dbReference type="SAM" id="MobiDB-lite"/>
    </source>
</evidence>
<proteinExistence type="predicted"/>
<reference evidence="2 3" key="1">
    <citation type="journal article" date="2013" name="PLoS Genet.">
        <title>Comparative genome structure, secondary metabolite, and effector coding capacity across Cochliobolus pathogens.</title>
        <authorList>
            <person name="Condon B.J."/>
            <person name="Leng Y."/>
            <person name="Wu D."/>
            <person name="Bushley K.E."/>
            <person name="Ohm R.A."/>
            <person name="Otillar R."/>
            <person name="Martin J."/>
            <person name="Schackwitz W."/>
            <person name="Grimwood J."/>
            <person name="MohdZainudin N."/>
            <person name="Xue C."/>
            <person name="Wang R."/>
            <person name="Manning V.A."/>
            <person name="Dhillon B."/>
            <person name="Tu Z.J."/>
            <person name="Steffenson B.J."/>
            <person name="Salamov A."/>
            <person name="Sun H."/>
            <person name="Lowry S."/>
            <person name="LaButti K."/>
            <person name="Han J."/>
            <person name="Copeland A."/>
            <person name="Lindquist E."/>
            <person name="Barry K."/>
            <person name="Schmutz J."/>
            <person name="Baker S.E."/>
            <person name="Ciuffetti L.M."/>
            <person name="Grigoriev I.V."/>
            <person name="Zhong S."/>
            <person name="Turgeon B.G."/>
        </authorList>
    </citation>
    <scope>NUCLEOTIDE SEQUENCE [LARGE SCALE GENOMIC DNA]</scope>
    <source>
        <strain evidence="2 3">26-R-13</strain>
    </source>
</reference>